<feature type="transmembrane region" description="Helical" evidence="7">
    <location>
        <begin position="219"/>
        <end position="237"/>
    </location>
</feature>
<comment type="subcellular location">
    <subcellularLocation>
        <location evidence="1">Cell membrane</location>
        <topology evidence="1">Multi-pass membrane protein</topology>
    </subcellularLocation>
</comment>
<proteinExistence type="inferred from homology"/>
<dbReference type="GO" id="GO:0016413">
    <property type="term" value="F:O-acetyltransferase activity"/>
    <property type="evidence" value="ECO:0007669"/>
    <property type="project" value="TreeGrafter"/>
</dbReference>
<evidence type="ECO:0000313" key="10">
    <source>
        <dbReference type="Proteomes" id="UP000464262"/>
    </source>
</evidence>
<feature type="transmembrane region" description="Helical" evidence="7">
    <location>
        <begin position="187"/>
        <end position="207"/>
    </location>
</feature>
<evidence type="ECO:0000256" key="6">
    <source>
        <dbReference type="ARBA" id="ARBA00023136"/>
    </source>
</evidence>
<protein>
    <submittedName>
        <fullName evidence="9">Acyltransferase family protein</fullName>
    </submittedName>
</protein>
<gene>
    <name evidence="9" type="ORF">GT360_09010</name>
</gene>
<evidence type="ECO:0000256" key="3">
    <source>
        <dbReference type="ARBA" id="ARBA00022475"/>
    </source>
</evidence>
<dbReference type="Pfam" id="PF01757">
    <property type="entry name" value="Acyl_transf_3"/>
    <property type="match status" value="1"/>
</dbReference>
<feature type="domain" description="Acyltransferase 3" evidence="8">
    <location>
        <begin position="8"/>
        <end position="331"/>
    </location>
</feature>
<dbReference type="InterPro" id="IPR002656">
    <property type="entry name" value="Acyl_transf_3_dom"/>
</dbReference>
<evidence type="ECO:0000256" key="2">
    <source>
        <dbReference type="ARBA" id="ARBA00007400"/>
    </source>
</evidence>
<reference evidence="9 10" key="1">
    <citation type="submission" date="2020-01" db="EMBL/GenBank/DDBJ databases">
        <title>Whole genome and functional gene identification of agarase of Vibrio HN897.</title>
        <authorList>
            <person name="Liu Y."/>
            <person name="Zhao Z."/>
        </authorList>
    </citation>
    <scope>NUCLEOTIDE SEQUENCE [LARGE SCALE GENOMIC DNA]</scope>
    <source>
        <strain evidence="9 10">HN897</strain>
    </source>
</reference>
<feature type="transmembrane region" description="Helical" evidence="7">
    <location>
        <begin position="275"/>
        <end position="297"/>
    </location>
</feature>
<keyword evidence="10" id="KW-1185">Reference proteome</keyword>
<evidence type="ECO:0000259" key="8">
    <source>
        <dbReference type="Pfam" id="PF01757"/>
    </source>
</evidence>
<dbReference type="AlphaFoldDB" id="A0A7Z2T3L7"/>
<feature type="transmembrane region" description="Helical" evidence="7">
    <location>
        <begin position="249"/>
        <end position="266"/>
    </location>
</feature>
<evidence type="ECO:0000256" key="7">
    <source>
        <dbReference type="SAM" id="Phobius"/>
    </source>
</evidence>
<feature type="transmembrane region" description="Helical" evidence="7">
    <location>
        <begin position="44"/>
        <end position="64"/>
    </location>
</feature>
<evidence type="ECO:0000313" key="9">
    <source>
        <dbReference type="EMBL" id="QIA63645.1"/>
    </source>
</evidence>
<keyword evidence="5 7" id="KW-1133">Transmembrane helix</keyword>
<accession>A0A7Z2T3L7</accession>
<dbReference type="GO" id="GO:0005886">
    <property type="term" value="C:plasma membrane"/>
    <property type="evidence" value="ECO:0007669"/>
    <property type="project" value="UniProtKB-SubCell"/>
</dbReference>
<organism evidence="9 10">
    <name type="scientific">Vibrio astriarenae</name>
    <dbReference type="NCBI Taxonomy" id="1481923"/>
    <lineage>
        <taxon>Bacteria</taxon>
        <taxon>Pseudomonadati</taxon>
        <taxon>Pseudomonadota</taxon>
        <taxon>Gammaproteobacteria</taxon>
        <taxon>Vibrionales</taxon>
        <taxon>Vibrionaceae</taxon>
        <taxon>Vibrio</taxon>
    </lineage>
</organism>
<keyword evidence="9" id="KW-0808">Transferase</keyword>
<keyword evidence="9" id="KW-0012">Acyltransferase</keyword>
<dbReference type="EMBL" id="CP047475">
    <property type="protein sequence ID" value="QIA63645.1"/>
    <property type="molecule type" value="Genomic_DNA"/>
</dbReference>
<keyword evidence="3" id="KW-1003">Cell membrane</keyword>
<evidence type="ECO:0000256" key="1">
    <source>
        <dbReference type="ARBA" id="ARBA00004651"/>
    </source>
</evidence>
<dbReference type="PANTHER" id="PTHR40074:SF2">
    <property type="entry name" value="O-ACETYLTRANSFERASE WECH"/>
    <property type="match status" value="1"/>
</dbReference>
<evidence type="ECO:0000256" key="5">
    <source>
        <dbReference type="ARBA" id="ARBA00022989"/>
    </source>
</evidence>
<dbReference type="GO" id="GO:0009246">
    <property type="term" value="P:enterobacterial common antigen biosynthetic process"/>
    <property type="evidence" value="ECO:0007669"/>
    <property type="project" value="TreeGrafter"/>
</dbReference>
<evidence type="ECO:0000256" key="4">
    <source>
        <dbReference type="ARBA" id="ARBA00022692"/>
    </source>
</evidence>
<dbReference type="PANTHER" id="PTHR40074">
    <property type="entry name" value="O-ACETYLTRANSFERASE WECH"/>
    <property type="match status" value="1"/>
</dbReference>
<feature type="transmembrane region" description="Helical" evidence="7">
    <location>
        <begin position="160"/>
        <end position="181"/>
    </location>
</feature>
<feature type="transmembrane region" description="Helical" evidence="7">
    <location>
        <begin position="134"/>
        <end position="153"/>
    </location>
</feature>
<comment type="similarity">
    <text evidence="2">Belongs to the acyltransferase 3 family.</text>
</comment>
<name>A0A7Z2T3L7_9VIBR</name>
<feature type="transmembrane region" description="Helical" evidence="7">
    <location>
        <begin position="309"/>
        <end position="330"/>
    </location>
</feature>
<dbReference type="Proteomes" id="UP000464262">
    <property type="component" value="Chromosome 1"/>
</dbReference>
<feature type="transmembrane region" description="Helical" evidence="7">
    <location>
        <begin position="84"/>
        <end position="101"/>
    </location>
</feature>
<feature type="transmembrane region" description="Helical" evidence="7">
    <location>
        <begin position="12"/>
        <end position="32"/>
    </location>
</feature>
<keyword evidence="4 7" id="KW-0812">Transmembrane</keyword>
<sequence>MTEHQKIASVELGRVIAIIAVIAIHSQLMTGYPLLNNEPWLGNIINQLSRFAVPFFFITSGYFLQPKLEKTPLETGWRYCKPLIFMWVIWSFIYLIAPFNLHTLSQDGWLAERSGYWSYLAQAPLNSFLEGGMVHLWFLPSLIMAVGIIAVLVHLKRAAWLLPLSVSLYLYGVLAGSYQPLTDLQPLFFTRNGPFFSLLMVSAGFLIRQHRLRLSSLQATMIMLIGFIGHFSEAFALTQFDIDFRIHDFLFSTSLWAVGLFLLLLANPSWGNHPWIYAIANMTLGIYLLHLLLIIYMSNLAAVLKTQSLARDGLVFFGALISSVILTFVISRSPSINKLFFK</sequence>
<dbReference type="KEGG" id="vas:GT360_09010"/>
<keyword evidence="6 7" id="KW-0472">Membrane</keyword>